<name>A0A0K1LQ70_9CAUD</name>
<dbReference type="EMBL" id="KT001918">
    <property type="protein sequence ID" value="AKU44579.1"/>
    <property type="molecule type" value="Genomic_DNA"/>
</dbReference>
<proteinExistence type="predicted"/>
<gene>
    <name evidence="1" type="ORF">CPT_Matisse275</name>
</gene>
<dbReference type="RefSeq" id="YP_009194519.1">
    <property type="nucleotide sequence ID" value="NC_028750.1"/>
</dbReference>
<protein>
    <submittedName>
        <fullName evidence="1">Uncharacterized protein</fullName>
    </submittedName>
</protein>
<keyword evidence="2" id="KW-1185">Reference proteome</keyword>
<dbReference type="Proteomes" id="UP000203408">
    <property type="component" value="Segment"/>
</dbReference>
<evidence type="ECO:0000313" key="2">
    <source>
        <dbReference type="Proteomes" id="UP000203408"/>
    </source>
</evidence>
<reference evidence="1 2" key="1">
    <citation type="journal article" date="2015" name="Genome Announc.">
        <title>Complete Genome Sequence of Carbapenemase-Producing Klebsiella pneumoniae Myophage Matisse.</title>
        <authorList>
            <person name="Provasek V.E."/>
            <person name="Lessor L.E."/>
            <person name="Cahill J.L."/>
            <person name="Rasche E.S."/>
            <person name="Kuty Everett G.F."/>
        </authorList>
    </citation>
    <scope>NUCLEOTIDE SEQUENCE [LARGE SCALE GENOMIC DNA]</scope>
</reference>
<dbReference type="GeneID" id="26613458"/>
<accession>A0A0K1LQ70</accession>
<organism evidence="1 2">
    <name type="scientific">Klebsiella phage Matisse</name>
    <dbReference type="NCBI Taxonomy" id="1675607"/>
    <lineage>
        <taxon>Viruses</taxon>
        <taxon>Duplodnaviria</taxon>
        <taxon>Heunggongvirae</taxon>
        <taxon>Uroviricota</taxon>
        <taxon>Caudoviricetes</taxon>
        <taxon>Pantevenvirales</taxon>
        <taxon>Straboviridae</taxon>
        <taxon>Slopekvirus</taxon>
        <taxon>Slopekvirus matisse</taxon>
    </lineage>
</organism>
<evidence type="ECO:0000313" key="1">
    <source>
        <dbReference type="EMBL" id="AKU44579.1"/>
    </source>
</evidence>
<sequence length="75" mass="8886">MSIQILFSKEDPLGTESSVQRLFWHTDYIKNRCRGPNNTWGSNNDIDKAKIYPRGKAYWKIFDIHLHKTMKDSNE</sequence>
<dbReference type="KEGG" id="vg:26613458"/>